<sequence>MVVLMKKNYHMEIEELFANYDIVVKVVIQKIMKKDVEKFKLVI</sequence>
<accession>A0A6N2Y5K0</accession>
<proteinExistence type="predicted"/>
<name>A0A6N2Y5K0_9FIRM</name>
<gene>
    <name evidence="1" type="ORF">VALFYP47_00001</name>
</gene>
<protein>
    <submittedName>
        <fullName evidence="1">Uncharacterized protein</fullName>
    </submittedName>
</protein>
<organism evidence="1">
    <name type="scientific">Veillonella atypica</name>
    <dbReference type="NCBI Taxonomy" id="39777"/>
    <lineage>
        <taxon>Bacteria</taxon>
        <taxon>Bacillati</taxon>
        <taxon>Bacillota</taxon>
        <taxon>Negativicutes</taxon>
        <taxon>Veillonellales</taxon>
        <taxon>Veillonellaceae</taxon>
        <taxon>Veillonella</taxon>
    </lineage>
</organism>
<reference evidence="1" key="1">
    <citation type="submission" date="2019-11" db="EMBL/GenBank/DDBJ databases">
        <authorList>
            <person name="Feng L."/>
        </authorList>
    </citation>
    <scope>NUCLEOTIDE SEQUENCE</scope>
    <source>
        <strain evidence="1">VatypicaLFYP47</strain>
    </source>
</reference>
<dbReference type="EMBL" id="CACRUN010000001">
    <property type="protein sequence ID" value="VYT61905.1"/>
    <property type="molecule type" value="Genomic_DNA"/>
</dbReference>
<evidence type="ECO:0000313" key="1">
    <source>
        <dbReference type="EMBL" id="VYT61905.1"/>
    </source>
</evidence>
<dbReference type="AlphaFoldDB" id="A0A6N2Y5K0"/>